<evidence type="ECO:0000313" key="9">
    <source>
        <dbReference type="Proteomes" id="UP000595895"/>
    </source>
</evidence>
<dbReference type="Pfam" id="PF00902">
    <property type="entry name" value="TatC"/>
    <property type="match status" value="1"/>
</dbReference>
<dbReference type="EMBL" id="CP066802">
    <property type="protein sequence ID" value="QQM68226.1"/>
    <property type="molecule type" value="Genomic_DNA"/>
</dbReference>
<dbReference type="GO" id="GO:0033281">
    <property type="term" value="C:TAT protein transport complex"/>
    <property type="evidence" value="ECO:0007669"/>
    <property type="project" value="UniProtKB-UniRule"/>
</dbReference>
<evidence type="ECO:0000313" key="8">
    <source>
        <dbReference type="EMBL" id="QQM68226.1"/>
    </source>
</evidence>
<dbReference type="KEGG" id="awe:JG540_05250"/>
<dbReference type="PANTHER" id="PTHR30371">
    <property type="entry name" value="SEC-INDEPENDENT PROTEIN TRANSLOCASE PROTEIN TATC"/>
    <property type="match status" value="1"/>
</dbReference>
<protein>
    <recommendedName>
        <fullName evidence="7">Sec-independent protein translocase protein TatC</fullName>
    </recommendedName>
</protein>
<dbReference type="NCBIfam" id="TIGR00945">
    <property type="entry name" value="tatC"/>
    <property type="match status" value="1"/>
</dbReference>
<sequence>MPSLPKVSVSRRKDNPEARMAIGDHLRELRNRAVIAAVSVALGSVAGYFLSDWAYTVVTQPIIEANARGANLSINFDTVMSSFDLKLRLSMWLGVLISAPIWTYEFWAFVAPGMTSREKRFVWGYGLAGLLLFSAGIALGIYIIPHAVIVLTSFMPNSIAVTGVMSVSTYLSFVMRIVMAFGIAFLLPEVMVGINQLGLVKGSTMLKGWRWAVVGIVVFMAIVNPLPDPWSVIFMSVPIVGLYLGACFISIQHDKRRAKRLAAEEAALDAALAK</sequence>
<feature type="transmembrane region" description="Helical" evidence="7">
    <location>
        <begin position="232"/>
        <end position="251"/>
    </location>
</feature>
<dbReference type="PANTHER" id="PTHR30371:SF0">
    <property type="entry name" value="SEC-INDEPENDENT PROTEIN TRANSLOCASE PROTEIN TATC, CHLOROPLASTIC-RELATED"/>
    <property type="match status" value="1"/>
</dbReference>
<dbReference type="GO" id="GO:0009977">
    <property type="term" value="F:proton motive force dependent protein transmembrane transporter activity"/>
    <property type="evidence" value="ECO:0007669"/>
    <property type="project" value="TreeGrafter"/>
</dbReference>
<evidence type="ECO:0000256" key="1">
    <source>
        <dbReference type="ARBA" id="ARBA00004141"/>
    </source>
</evidence>
<dbReference type="InterPro" id="IPR002033">
    <property type="entry name" value="TatC"/>
</dbReference>
<dbReference type="PRINTS" id="PR01840">
    <property type="entry name" value="TATCFAMILY"/>
</dbReference>
<organism evidence="8 9">
    <name type="scientific">Actinomyces weissii</name>
    <dbReference type="NCBI Taxonomy" id="675090"/>
    <lineage>
        <taxon>Bacteria</taxon>
        <taxon>Bacillati</taxon>
        <taxon>Actinomycetota</taxon>
        <taxon>Actinomycetes</taxon>
        <taxon>Actinomycetales</taxon>
        <taxon>Actinomycetaceae</taxon>
        <taxon>Actinomyces</taxon>
    </lineage>
</organism>
<keyword evidence="7" id="KW-1003">Cell membrane</keyword>
<evidence type="ECO:0000256" key="4">
    <source>
        <dbReference type="ARBA" id="ARBA00022989"/>
    </source>
</evidence>
<evidence type="ECO:0000256" key="7">
    <source>
        <dbReference type="HAMAP-Rule" id="MF_00902"/>
    </source>
</evidence>
<dbReference type="GO" id="GO:0065002">
    <property type="term" value="P:intracellular protein transmembrane transport"/>
    <property type="evidence" value="ECO:0007669"/>
    <property type="project" value="TreeGrafter"/>
</dbReference>
<name>A0A7T7MB17_9ACTO</name>
<gene>
    <name evidence="7 8" type="primary">tatC</name>
    <name evidence="8" type="ORF">JG540_05250</name>
</gene>
<keyword evidence="4 7" id="KW-1133">Transmembrane helix</keyword>
<proteinExistence type="inferred from homology"/>
<comment type="similarity">
    <text evidence="7">Belongs to the TatC family.</text>
</comment>
<keyword evidence="7" id="KW-0813">Transport</keyword>
<comment type="function">
    <text evidence="7">Part of the twin-arginine translocation (Tat) system that transports large folded proteins containing a characteristic twin-arginine motif in their signal peptide across membranes. Together with TatB, TatC is part of a receptor directly interacting with Tat signal peptides.</text>
</comment>
<dbReference type="RefSeq" id="WP_200277872.1">
    <property type="nucleotide sequence ID" value="NZ_CP066802.1"/>
</dbReference>
<accession>A0A7T7MB17</accession>
<keyword evidence="2 7" id="KW-0812">Transmembrane</keyword>
<evidence type="ECO:0000256" key="2">
    <source>
        <dbReference type="ARBA" id="ARBA00022692"/>
    </source>
</evidence>
<keyword evidence="6 7" id="KW-0472">Membrane</keyword>
<keyword evidence="5 7" id="KW-0811">Translocation</keyword>
<feature type="transmembrane region" description="Helical" evidence="7">
    <location>
        <begin position="33"/>
        <end position="51"/>
    </location>
</feature>
<comment type="subunit">
    <text evidence="7">The Tat system comprises two distinct complexes: a TatABC complex, containing multiple copies of TatA, TatB and TatC subunits, and a separate TatA complex, containing only TatA subunits. Substrates initially bind to the TatABC complex, which probably triggers association of the separate TatA complex to form the active translocon.</text>
</comment>
<feature type="transmembrane region" description="Helical" evidence="7">
    <location>
        <begin position="208"/>
        <end position="226"/>
    </location>
</feature>
<evidence type="ECO:0000256" key="6">
    <source>
        <dbReference type="ARBA" id="ARBA00023136"/>
    </source>
</evidence>
<dbReference type="Proteomes" id="UP000595895">
    <property type="component" value="Chromosome"/>
</dbReference>
<feature type="transmembrane region" description="Helical" evidence="7">
    <location>
        <begin position="122"/>
        <end position="144"/>
    </location>
</feature>
<dbReference type="AlphaFoldDB" id="A0A7T7MB17"/>
<feature type="transmembrane region" description="Helical" evidence="7">
    <location>
        <begin position="89"/>
        <end position="110"/>
    </location>
</feature>
<keyword evidence="9" id="KW-1185">Reference proteome</keyword>
<comment type="subcellular location">
    <subcellularLocation>
        <location evidence="7">Cell membrane</location>
        <topology evidence="7">Multi-pass membrane protein</topology>
    </subcellularLocation>
    <subcellularLocation>
        <location evidence="1">Membrane</location>
        <topology evidence="1">Multi-pass membrane protein</topology>
    </subcellularLocation>
</comment>
<reference evidence="8 9" key="1">
    <citation type="submission" date="2020-12" db="EMBL/GenBank/DDBJ databases">
        <authorList>
            <person name="Zhou J."/>
        </authorList>
    </citation>
    <scope>NUCLEOTIDE SEQUENCE [LARGE SCALE GENOMIC DNA]</scope>
    <source>
        <strain evidence="8 9">CCUG 61299</strain>
    </source>
</reference>
<dbReference type="GO" id="GO:0043953">
    <property type="term" value="P:protein transport by the Tat complex"/>
    <property type="evidence" value="ECO:0007669"/>
    <property type="project" value="UniProtKB-UniRule"/>
</dbReference>
<evidence type="ECO:0000256" key="3">
    <source>
        <dbReference type="ARBA" id="ARBA00022927"/>
    </source>
</evidence>
<dbReference type="HAMAP" id="MF_00902">
    <property type="entry name" value="TatC"/>
    <property type="match status" value="1"/>
</dbReference>
<feature type="transmembrane region" description="Helical" evidence="7">
    <location>
        <begin position="164"/>
        <end position="187"/>
    </location>
</feature>
<evidence type="ECO:0000256" key="5">
    <source>
        <dbReference type="ARBA" id="ARBA00023010"/>
    </source>
</evidence>
<keyword evidence="3 7" id="KW-0653">Protein transport</keyword>